<comment type="catalytic activity">
    <reaction evidence="14">
        <text>a 5'-end (N(2),N(7)-dimethyl 5'-triphosphoguanosine)-ribonucleoside in snoRNA + S-adenosyl-L-methionine = a 5'-end (N(2),N(2),N(7)-trimethyl 5'-triphosphoguanosine)-ribonucleoside in snoRNA + S-adenosyl-L-homocysteine + H(+)</text>
        <dbReference type="Rhea" id="RHEA:78507"/>
        <dbReference type="Rhea" id="RHEA-COMP:19088"/>
        <dbReference type="Rhea" id="RHEA-COMP:19090"/>
        <dbReference type="ChEBI" id="CHEBI:15378"/>
        <dbReference type="ChEBI" id="CHEBI:57856"/>
        <dbReference type="ChEBI" id="CHEBI:59789"/>
        <dbReference type="ChEBI" id="CHEBI:167623"/>
        <dbReference type="ChEBI" id="CHEBI:172880"/>
    </reaction>
    <physiologicalReaction direction="left-to-right" evidence="14">
        <dbReference type="Rhea" id="RHEA:78508"/>
    </physiologicalReaction>
</comment>
<evidence type="ECO:0000256" key="3">
    <source>
        <dbReference type="ARBA" id="ARBA00004604"/>
    </source>
</evidence>
<protein>
    <recommendedName>
        <fullName evidence="4">Trimethylguanosine synthase</fullName>
    </recommendedName>
    <alternativeName>
        <fullName evidence="18">Cap-specific guanine-N(2) methyltransferase</fullName>
    </alternativeName>
    <alternativeName>
        <fullName evidence="21">Nuclear receptor coactivator 6-interacting protein</fullName>
    </alternativeName>
    <alternativeName>
        <fullName evidence="22">PRIP-interacting protein with methyltransferase motif</fullName>
    </alternativeName>
</protein>
<evidence type="ECO:0000256" key="15">
    <source>
        <dbReference type="ARBA" id="ARBA00048740"/>
    </source>
</evidence>
<evidence type="ECO:0000256" key="16">
    <source>
        <dbReference type="ARBA" id="ARBA00048763"/>
    </source>
</evidence>
<evidence type="ECO:0000256" key="18">
    <source>
        <dbReference type="ARBA" id="ARBA00049790"/>
    </source>
</evidence>
<comment type="similarity">
    <text evidence="13">Belongs to the methyltransferase superfamily. Trimethylguanosine synthase family.</text>
</comment>
<reference evidence="23 24" key="1">
    <citation type="submission" date="2021-06" db="EMBL/GenBank/DDBJ databases">
        <title>Caerostris darwini draft genome.</title>
        <authorList>
            <person name="Kono N."/>
            <person name="Arakawa K."/>
        </authorList>
    </citation>
    <scope>NUCLEOTIDE SEQUENCE [LARGE SCALE GENOMIC DNA]</scope>
</reference>
<evidence type="ECO:0000256" key="19">
    <source>
        <dbReference type="ARBA" id="ARBA00057179"/>
    </source>
</evidence>
<comment type="catalytic activity">
    <reaction evidence="15">
        <text>a 5'-end (N(7)-methyl 5'-triphosphoguanosine)-ribonucleoside in snoRNA + S-adenosyl-L-methionine = a 5'-end (N(2),N(7)-dimethyl 5'-triphosphoguanosine)-ribonucleoside in snoRNA + S-adenosyl-L-homocysteine + H(+)</text>
        <dbReference type="Rhea" id="RHEA:78475"/>
        <dbReference type="Rhea" id="RHEA-COMP:19086"/>
        <dbReference type="Rhea" id="RHEA-COMP:19088"/>
        <dbReference type="ChEBI" id="CHEBI:15378"/>
        <dbReference type="ChEBI" id="CHEBI:57856"/>
        <dbReference type="ChEBI" id="CHEBI:59789"/>
        <dbReference type="ChEBI" id="CHEBI:156461"/>
        <dbReference type="ChEBI" id="CHEBI:172880"/>
    </reaction>
    <physiologicalReaction direction="left-to-right" evidence="15">
        <dbReference type="Rhea" id="RHEA:78476"/>
    </physiologicalReaction>
</comment>
<evidence type="ECO:0000256" key="1">
    <source>
        <dbReference type="ARBA" id="ARBA00004408"/>
    </source>
</evidence>
<comment type="caution">
    <text evidence="23">The sequence shown here is derived from an EMBL/GenBank/DDBJ whole genome shotgun (WGS) entry which is preliminary data.</text>
</comment>
<dbReference type="AlphaFoldDB" id="A0AAV4T2S9"/>
<dbReference type="Proteomes" id="UP001054837">
    <property type="component" value="Unassembled WGS sequence"/>
</dbReference>
<accession>A0AAV4T2S9</accession>
<evidence type="ECO:0000256" key="4">
    <source>
        <dbReference type="ARBA" id="ARBA00018517"/>
    </source>
</evidence>
<dbReference type="PANTHER" id="PTHR14741:SF32">
    <property type="entry name" value="TRIMETHYLGUANOSINE SYNTHASE"/>
    <property type="match status" value="1"/>
</dbReference>
<dbReference type="GO" id="GO:0071164">
    <property type="term" value="F:RNA cap trimethylguanosine synthase activity"/>
    <property type="evidence" value="ECO:0007669"/>
    <property type="project" value="TreeGrafter"/>
</dbReference>
<comment type="catalytic activity">
    <reaction evidence="16">
        <text>a 5'-end (N(2),N(7)-dimethyl 5'-triphosphoguanosine)-ribonucleoside in snRNA + S-adenosyl-L-methionine = a 5'-end (N(2),N(2),N(7)-trimethyl 5'-triphosphoguanosine)-ribonucleoside in snRNA + S-adenosyl-L-homocysteine + H(+)</text>
        <dbReference type="Rhea" id="RHEA:78479"/>
        <dbReference type="Rhea" id="RHEA-COMP:19087"/>
        <dbReference type="Rhea" id="RHEA-COMP:19089"/>
        <dbReference type="ChEBI" id="CHEBI:15378"/>
        <dbReference type="ChEBI" id="CHEBI:57856"/>
        <dbReference type="ChEBI" id="CHEBI:59789"/>
        <dbReference type="ChEBI" id="CHEBI:167623"/>
        <dbReference type="ChEBI" id="CHEBI:172880"/>
    </reaction>
    <physiologicalReaction direction="left-to-right" evidence="16">
        <dbReference type="Rhea" id="RHEA:78480"/>
    </physiologicalReaction>
</comment>
<evidence type="ECO:0000256" key="20">
    <source>
        <dbReference type="ARBA" id="ARBA00064494"/>
    </source>
</evidence>
<evidence type="ECO:0000313" key="23">
    <source>
        <dbReference type="EMBL" id="GIY39862.1"/>
    </source>
</evidence>
<dbReference type="InterPro" id="IPR029063">
    <property type="entry name" value="SAM-dependent_MTases_sf"/>
</dbReference>
<keyword evidence="24" id="KW-1185">Reference proteome</keyword>
<dbReference type="GO" id="GO:0005737">
    <property type="term" value="C:cytoplasm"/>
    <property type="evidence" value="ECO:0007669"/>
    <property type="project" value="UniProtKB-SubCell"/>
</dbReference>
<dbReference type="GO" id="GO:0005730">
    <property type="term" value="C:nucleolus"/>
    <property type="evidence" value="ECO:0007669"/>
    <property type="project" value="UniProtKB-SubCell"/>
</dbReference>
<evidence type="ECO:0000256" key="13">
    <source>
        <dbReference type="ARBA" id="ARBA00025783"/>
    </source>
</evidence>
<dbReference type="PANTHER" id="PTHR14741">
    <property type="entry name" value="S-ADENOSYLMETHIONINE-DEPENDENT METHYLTRANSFERASE RELATED"/>
    <property type="match status" value="1"/>
</dbReference>
<evidence type="ECO:0000256" key="6">
    <source>
        <dbReference type="ARBA" id="ARBA00022553"/>
    </source>
</evidence>
<evidence type="ECO:0000256" key="7">
    <source>
        <dbReference type="ARBA" id="ARBA00022603"/>
    </source>
</evidence>
<keyword evidence="7" id="KW-0489">Methyltransferase</keyword>
<keyword evidence="8" id="KW-0808">Transferase</keyword>
<evidence type="ECO:0000256" key="8">
    <source>
        <dbReference type="ARBA" id="ARBA00022679"/>
    </source>
</evidence>
<proteinExistence type="inferred from homology"/>
<keyword evidence="6" id="KW-0597">Phosphoprotein</keyword>
<dbReference type="InterPro" id="IPR019012">
    <property type="entry name" value="RNA_cap_Gua-N2-MeTrfase"/>
</dbReference>
<comment type="subunit">
    <text evidence="20">May form homooligomers. Interacts with CREBBP/CBP, EED/WAIT1, EP300/P300, NCOA6/PRIP, PPARBP/PBP and SMN.</text>
</comment>
<dbReference type="Pfam" id="PF09445">
    <property type="entry name" value="Methyltransf_15"/>
    <property type="match status" value="1"/>
</dbReference>
<comment type="function">
    <text evidence="19">Catalyzes the 2 serial methylation steps for the conversion of the 7-monomethylguanosine (m(7)G) caps of snRNAs and snoRNAs to a 2,2,7-trimethylguanosine (m(2,2,7)G) cap structure. The enzyme is specific for guanine, and N7 methylation must precede N2 methylation. Hypermethylation of the m7G cap of U snRNAs leads to their concentration in nuclear foci, their colocalization with coilin and the formation of canonical Cajal bodies (CBs). Plays a role in transcriptional regulation.</text>
</comment>
<dbReference type="EMBL" id="BPLQ01008850">
    <property type="protein sequence ID" value="GIY39862.1"/>
    <property type="molecule type" value="Genomic_DNA"/>
</dbReference>
<evidence type="ECO:0000256" key="5">
    <source>
        <dbReference type="ARBA" id="ARBA00022490"/>
    </source>
</evidence>
<dbReference type="FunFam" id="3.40.50.150:FF:000066">
    <property type="entry name" value="Trimethylguanosine synthase 1"/>
    <property type="match status" value="1"/>
</dbReference>
<evidence type="ECO:0000256" key="9">
    <source>
        <dbReference type="ARBA" id="ARBA00022691"/>
    </source>
</evidence>
<evidence type="ECO:0000256" key="17">
    <source>
        <dbReference type="ARBA" id="ARBA00049075"/>
    </source>
</evidence>
<dbReference type="CDD" id="cd02440">
    <property type="entry name" value="AdoMet_MTases"/>
    <property type="match status" value="1"/>
</dbReference>
<dbReference type="SUPFAM" id="SSF53335">
    <property type="entry name" value="S-adenosyl-L-methionine-dependent methyltransferases"/>
    <property type="match status" value="1"/>
</dbReference>
<keyword evidence="10" id="KW-0805">Transcription regulation</keyword>
<keyword evidence="12" id="KW-0539">Nucleus</keyword>
<dbReference type="Gene3D" id="3.40.50.150">
    <property type="entry name" value="Vaccinia Virus protein VP39"/>
    <property type="match status" value="1"/>
</dbReference>
<comment type="catalytic activity">
    <reaction evidence="17">
        <text>a 5'-end (N(7)-methyl 5'-triphosphoguanosine)-ribonucleoside in snRNA + S-adenosyl-L-methionine = a 5'-end (N(2),N(7)-dimethyl 5'-triphosphoguanosine)-ribonucleoside in snRNA + S-adenosyl-L-homocysteine + H(+)</text>
        <dbReference type="Rhea" id="RHEA:78471"/>
        <dbReference type="Rhea" id="RHEA-COMP:19085"/>
        <dbReference type="Rhea" id="RHEA-COMP:19087"/>
        <dbReference type="ChEBI" id="CHEBI:15378"/>
        <dbReference type="ChEBI" id="CHEBI:57856"/>
        <dbReference type="ChEBI" id="CHEBI:59789"/>
        <dbReference type="ChEBI" id="CHEBI:156461"/>
        <dbReference type="ChEBI" id="CHEBI:172880"/>
    </reaction>
    <physiologicalReaction direction="left-to-right" evidence="17">
        <dbReference type="Rhea" id="RHEA:78472"/>
    </physiologicalReaction>
</comment>
<organism evidence="23 24">
    <name type="scientific">Caerostris darwini</name>
    <dbReference type="NCBI Taxonomy" id="1538125"/>
    <lineage>
        <taxon>Eukaryota</taxon>
        <taxon>Metazoa</taxon>
        <taxon>Ecdysozoa</taxon>
        <taxon>Arthropoda</taxon>
        <taxon>Chelicerata</taxon>
        <taxon>Arachnida</taxon>
        <taxon>Araneae</taxon>
        <taxon>Araneomorphae</taxon>
        <taxon>Entelegynae</taxon>
        <taxon>Araneoidea</taxon>
        <taxon>Araneidae</taxon>
        <taxon>Caerostris</taxon>
    </lineage>
</organism>
<evidence type="ECO:0000256" key="12">
    <source>
        <dbReference type="ARBA" id="ARBA00023242"/>
    </source>
</evidence>
<gene>
    <name evidence="23" type="primary">Tgs1</name>
    <name evidence="23" type="ORF">CDAR_248171</name>
</gene>
<keyword evidence="5" id="KW-0963">Cytoplasm</keyword>
<evidence type="ECO:0000256" key="11">
    <source>
        <dbReference type="ARBA" id="ARBA00023163"/>
    </source>
</evidence>
<evidence type="ECO:0000256" key="2">
    <source>
        <dbReference type="ARBA" id="ARBA00004496"/>
    </source>
</evidence>
<name>A0AAV4T2S9_9ARAC</name>
<evidence type="ECO:0000256" key="22">
    <source>
        <dbReference type="ARBA" id="ARBA00081504"/>
    </source>
</evidence>
<comment type="subcellular location">
    <subcellularLocation>
        <location evidence="2">Cytoplasm</location>
    </subcellularLocation>
    <subcellularLocation>
        <location evidence="1">Nucleus</location>
        <location evidence="1">Cajal body</location>
    </subcellularLocation>
    <subcellularLocation>
        <location evidence="3">Nucleus</location>
        <location evidence="3">Nucleolus</location>
    </subcellularLocation>
</comment>
<evidence type="ECO:0000256" key="10">
    <source>
        <dbReference type="ARBA" id="ARBA00023015"/>
    </source>
</evidence>
<evidence type="ECO:0000256" key="21">
    <source>
        <dbReference type="ARBA" id="ARBA00079339"/>
    </source>
</evidence>
<evidence type="ECO:0000256" key="14">
    <source>
        <dbReference type="ARBA" id="ARBA00047418"/>
    </source>
</evidence>
<dbReference type="GO" id="GO:0015030">
    <property type="term" value="C:Cajal body"/>
    <property type="evidence" value="ECO:0007669"/>
    <property type="project" value="UniProtKB-SubCell"/>
</dbReference>
<evidence type="ECO:0000313" key="24">
    <source>
        <dbReference type="Proteomes" id="UP001054837"/>
    </source>
</evidence>
<keyword evidence="11" id="KW-0804">Transcription</keyword>
<keyword evidence="9" id="KW-0949">S-adenosyl-L-methionine</keyword>
<sequence>MAQSTYSNHEVQVEAVFADTNNVFLCSRVQLRDYPGRQNHVESEYYENYQNEDYQNEFSFDVDNCIKKYDDPEMLCEVEENQEELELMKSLGLPTSFGRKPRHKENRNWEDDEYYSSEQNNSYEYSKYYGNEKNYFNKETNYINQDCDQHYTAMNDEWLSYWERNGESIILDSWIRKYKDYINPDYLHENHPNIHFNNKDTNVENQSACELNNIKDKLEIMNFVDRNMEIDDEDGKPYKKNGSKEMNVYDTPENSSNTIDCDFEFSSTRGKCEQTHCDPAFVKEVKEFSEKNLTNDYDELINNTPPVKEYNNMFSVTANLEDTEEFIPSTKIDWDDLWLKHKQEQYDHHFKSFSSNFKDSPNLNSSSDEKNNSDVFDSKCEACGRQNCCFCIPKVDDNALIEELGLTLDGIRRDTIGLTSNLEQSYTAVENILSSEIFADDHSENSVFSTGESVEESHKMEGSINELLSEIPKKPKRHYSSESEEDLAAPDKCIKDLGFVIKPEKSLQIKSKPKRRKMKKRSMRRCPFDMITKPVNGESLEENKTLVEPITKTEGSEESQEIAVPDEGEEFSAVKDPQFYKYWSQRYRLFSKFDEGIKLDRESWFSVTPEQIAGHIAERCACDIIVDAFCGAGGNTIQFAFTCHQVIAIDIDPKKIELAKHNAKIYGVENHINFIVGDFFSIAPKLKADIVFLSPPWGGPSYLNDKEYDIGKIEPDIYKTFEISRKITDNIAIFMPRNTVINQLIQLAGEGNHVEIEQNALNKKIKTLTAYYGDLVA</sequence>